<dbReference type="EMBL" id="JARQWQ010000205">
    <property type="protein sequence ID" value="KAK2547194.1"/>
    <property type="molecule type" value="Genomic_DNA"/>
</dbReference>
<protein>
    <submittedName>
        <fullName evidence="1">Uncharacterized protein</fullName>
    </submittedName>
</protein>
<evidence type="ECO:0000313" key="2">
    <source>
        <dbReference type="Proteomes" id="UP001249851"/>
    </source>
</evidence>
<keyword evidence="2" id="KW-1185">Reference proteome</keyword>
<name>A0AAD9PQJ2_ACRCE</name>
<reference evidence="1" key="2">
    <citation type="journal article" date="2023" name="Science">
        <title>Genomic signatures of disease resistance in endangered staghorn corals.</title>
        <authorList>
            <person name="Vollmer S.V."/>
            <person name="Selwyn J.D."/>
            <person name="Despard B.A."/>
            <person name="Roesel C.L."/>
        </authorList>
    </citation>
    <scope>NUCLEOTIDE SEQUENCE</scope>
    <source>
        <strain evidence="1">K2</strain>
    </source>
</reference>
<proteinExistence type="predicted"/>
<organism evidence="1 2">
    <name type="scientific">Acropora cervicornis</name>
    <name type="common">Staghorn coral</name>
    <dbReference type="NCBI Taxonomy" id="6130"/>
    <lineage>
        <taxon>Eukaryota</taxon>
        <taxon>Metazoa</taxon>
        <taxon>Cnidaria</taxon>
        <taxon>Anthozoa</taxon>
        <taxon>Hexacorallia</taxon>
        <taxon>Scleractinia</taxon>
        <taxon>Astrocoeniina</taxon>
        <taxon>Acroporidae</taxon>
        <taxon>Acropora</taxon>
    </lineage>
</organism>
<dbReference type="AlphaFoldDB" id="A0AAD9PQJ2"/>
<gene>
    <name evidence="1" type="ORF">P5673_032968</name>
</gene>
<sequence>MERHKFKCDARTQKQGEPFKSFVADLRILAATCGKELLKERDLTLDCTTEIGIVNELSDRDNTELSSLPAVYKDEVQSVGRERKCSHRKKHRNLMSVTARIVAEIIQ</sequence>
<reference evidence="1" key="1">
    <citation type="journal article" date="2023" name="G3 (Bethesda)">
        <title>Whole genome assembly and annotation of the endangered Caribbean coral Acropora cervicornis.</title>
        <authorList>
            <person name="Selwyn J.D."/>
            <person name="Vollmer S.V."/>
        </authorList>
    </citation>
    <scope>NUCLEOTIDE SEQUENCE</scope>
    <source>
        <strain evidence="1">K2</strain>
    </source>
</reference>
<accession>A0AAD9PQJ2</accession>
<dbReference type="Proteomes" id="UP001249851">
    <property type="component" value="Unassembled WGS sequence"/>
</dbReference>
<comment type="caution">
    <text evidence="1">The sequence shown here is derived from an EMBL/GenBank/DDBJ whole genome shotgun (WGS) entry which is preliminary data.</text>
</comment>
<evidence type="ECO:0000313" key="1">
    <source>
        <dbReference type="EMBL" id="KAK2547194.1"/>
    </source>
</evidence>